<dbReference type="UniPathway" id="UPA00232"/>
<comment type="pathway">
    <text evidence="1">Cofactor biosynthesis; ubiquinone biosynthesis.</text>
</comment>
<proteinExistence type="inferred from homology"/>
<dbReference type="EMBL" id="PIPJ01000001">
    <property type="protein sequence ID" value="RUO23329.1"/>
    <property type="molecule type" value="Genomic_DNA"/>
</dbReference>
<dbReference type="HAMAP" id="MF_02216">
    <property type="entry name" value="UbiK"/>
    <property type="match status" value="1"/>
</dbReference>
<keyword evidence="1" id="KW-0963">Cytoplasm</keyword>
<dbReference type="GO" id="GO:0006744">
    <property type="term" value="P:ubiquinone biosynthetic process"/>
    <property type="evidence" value="ECO:0007669"/>
    <property type="project" value="UniProtKB-UniRule"/>
</dbReference>
<evidence type="ECO:0000313" key="2">
    <source>
        <dbReference type="EMBL" id="RUO23329.1"/>
    </source>
</evidence>
<dbReference type="RefSeq" id="WP_126764885.1">
    <property type="nucleotide sequence ID" value="NZ_PIPJ01000001.1"/>
</dbReference>
<dbReference type="GO" id="GO:0005829">
    <property type="term" value="C:cytosol"/>
    <property type="evidence" value="ECO:0007669"/>
    <property type="project" value="TreeGrafter"/>
</dbReference>
<dbReference type="InterPro" id="IPR007475">
    <property type="entry name" value="UbiK"/>
</dbReference>
<evidence type="ECO:0000313" key="3">
    <source>
        <dbReference type="Proteomes" id="UP000288395"/>
    </source>
</evidence>
<comment type="caution">
    <text evidence="2">The sequence shown here is derived from an EMBL/GenBank/DDBJ whole genome shotgun (WGS) entry which is preliminary data.</text>
</comment>
<comment type="similarity">
    <text evidence="1">Belongs to the UbiK family.</text>
</comment>
<dbReference type="PANTHER" id="PTHR38040">
    <property type="entry name" value="UBIQUINONE BIOSYNTHESIS ACCESSORY FACTOR UBIK"/>
    <property type="match status" value="1"/>
</dbReference>
<keyword evidence="1" id="KW-0831">Ubiquinone biosynthesis</keyword>
<sequence>MIDAKKIEQIAKQITESIPPGVRGMADNMEQKVKQAVQGQLSKLDVVTREEMEIQQHLILRLRQRIEALEAKLDEQDKA</sequence>
<reference evidence="3" key="1">
    <citation type="journal article" date="2018" name="Front. Microbiol.">
        <title>Genome-Based Analysis Reveals the Taxonomy and Diversity of the Family Idiomarinaceae.</title>
        <authorList>
            <person name="Liu Y."/>
            <person name="Lai Q."/>
            <person name="Shao Z."/>
        </authorList>
    </citation>
    <scope>NUCLEOTIDE SEQUENCE [LARGE SCALE GENOMIC DNA]</scope>
    <source>
        <strain evidence="3">GBPy7</strain>
    </source>
</reference>
<protein>
    <recommendedName>
        <fullName evidence="1">Ubiquinone biosynthesis accessory factor UbiK</fullName>
    </recommendedName>
</protein>
<dbReference type="OrthoDB" id="5297354at2"/>
<organism evidence="2 3">
    <name type="scientific">Aliidiomarina iranensis</name>
    <dbReference type="NCBI Taxonomy" id="1434071"/>
    <lineage>
        <taxon>Bacteria</taxon>
        <taxon>Pseudomonadati</taxon>
        <taxon>Pseudomonadota</taxon>
        <taxon>Gammaproteobacteria</taxon>
        <taxon>Alteromonadales</taxon>
        <taxon>Idiomarinaceae</taxon>
        <taxon>Aliidiomarina</taxon>
    </lineage>
</organism>
<gene>
    <name evidence="1" type="primary">ubiK</name>
    <name evidence="2" type="ORF">CWE08_01385</name>
</gene>
<dbReference type="Proteomes" id="UP000288395">
    <property type="component" value="Unassembled WGS sequence"/>
</dbReference>
<name>A0A432W275_9GAMM</name>
<feature type="coiled-coil region" evidence="1">
    <location>
        <begin position="52"/>
        <end position="79"/>
    </location>
</feature>
<comment type="subcellular location">
    <subcellularLocation>
        <location evidence="1">Cytoplasm</location>
    </subcellularLocation>
</comment>
<accession>A0A432W275</accession>
<keyword evidence="1" id="KW-0175">Coiled coil</keyword>
<dbReference type="AlphaFoldDB" id="A0A432W275"/>
<keyword evidence="3" id="KW-1185">Reference proteome</keyword>
<comment type="function">
    <text evidence="1">Required for efficient ubiquinone (coenzyme Q) biosynthesis. UbiK is probably an accessory factor of Ubi enzymes and facilitates ubiquinone biosynthesis by acting as an assembly factor, a targeting factor, or both.</text>
</comment>
<evidence type="ECO:0000256" key="1">
    <source>
        <dbReference type="HAMAP-Rule" id="MF_02216"/>
    </source>
</evidence>
<dbReference type="PANTHER" id="PTHR38040:SF1">
    <property type="entry name" value="UBIQUINONE BIOSYNTHESIS ACCESSORY FACTOR UBIK"/>
    <property type="match status" value="1"/>
</dbReference>
<dbReference type="Pfam" id="PF04380">
    <property type="entry name" value="BMFP"/>
    <property type="match status" value="1"/>
</dbReference>